<dbReference type="RefSeq" id="WP_129259268.1">
    <property type="nucleotide sequence ID" value="NZ_SDKC01000001.1"/>
</dbReference>
<name>A0A4Q1RLB5_9FIRM</name>
<dbReference type="OrthoDB" id="9803749at2"/>
<feature type="region of interest" description="Disordered" evidence="1">
    <location>
        <begin position="1"/>
        <end position="20"/>
    </location>
</feature>
<evidence type="ECO:0000313" key="3">
    <source>
        <dbReference type="Proteomes" id="UP000290106"/>
    </source>
</evidence>
<evidence type="ECO:0000256" key="1">
    <source>
        <dbReference type="SAM" id="MobiDB-lite"/>
    </source>
</evidence>
<protein>
    <submittedName>
        <fullName evidence="2">Uncharacterized protein</fullName>
    </submittedName>
</protein>
<organism evidence="2 3">
    <name type="scientific">Blautia faecicola</name>
    <dbReference type="NCBI Taxonomy" id="2509240"/>
    <lineage>
        <taxon>Bacteria</taxon>
        <taxon>Bacillati</taxon>
        <taxon>Bacillota</taxon>
        <taxon>Clostridia</taxon>
        <taxon>Lachnospirales</taxon>
        <taxon>Lachnospiraceae</taxon>
        <taxon>Blautia</taxon>
    </lineage>
</organism>
<reference evidence="2 3" key="1">
    <citation type="submission" date="2019-01" db="EMBL/GenBank/DDBJ databases">
        <title>Blautia sp. nov. KGMB01111 isolated human feces.</title>
        <authorList>
            <person name="Park J.-E."/>
            <person name="Kim J.-S."/>
            <person name="Park S.-H."/>
        </authorList>
    </citation>
    <scope>NUCLEOTIDE SEQUENCE [LARGE SCALE GENOMIC DNA]</scope>
    <source>
        <strain evidence="2 3">KGMB01111</strain>
    </source>
</reference>
<gene>
    <name evidence="2" type="ORF">ETP43_15845</name>
</gene>
<sequence length="68" mass="7571">MSSSGRRATNRPSRKARLSKGEFNSVAQANGGLENPQVIKTPVVRNGKQSTHGYQPDVWKAWKIDKTF</sequence>
<dbReference type="Proteomes" id="UP000290106">
    <property type="component" value="Unassembled WGS sequence"/>
</dbReference>
<feature type="compositionally biased region" description="Basic residues" evidence="1">
    <location>
        <begin position="8"/>
        <end position="18"/>
    </location>
</feature>
<comment type="caution">
    <text evidence="2">The sequence shown here is derived from an EMBL/GenBank/DDBJ whole genome shotgun (WGS) entry which is preliminary data.</text>
</comment>
<dbReference type="EMBL" id="SDKC01000001">
    <property type="protein sequence ID" value="RXS76533.1"/>
    <property type="molecule type" value="Genomic_DNA"/>
</dbReference>
<proteinExistence type="predicted"/>
<keyword evidence="3" id="KW-1185">Reference proteome</keyword>
<accession>A0A4Q1RLB5</accession>
<evidence type="ECO:0000313" key="2">
    <source>
        <dbReference type="EMBL" id="RXS76533.1"/>
    </source>
</evidence>
<dbReference type="AlphaFoldDB" id="A0A4Q1RLB5"/>